<comment type="caution">
    <text evidence="2">The sequence shown here is derived from an EMBL/GenBank/DDBJ whole genome shotgun (WGS) entry which is preliminary data.</text>
</comment>
<dbReference type="GO" id="GO:0032543">
    <property type="term" value="P:mitochondrial translation"/>
    <property type="evidence" value="ECO:0007669"/>
    <property type="project" value="InterPro"/>
</dbReference>
<feature type="region of interest" description="Disordered" evidence="1">
    <location>
        <begin position="87"/>
        <end position="119"/>
    </location>
</feature>
<evidence type="ECO:0008006" key="4">
    <source>
        <dbReference type="Google" id="ProtNLM"/>
    </source>
</evidence>
<dbReference type="InterPro" id="IPR009069">
    <property type="entry name" value="Cys_alpha_HP_mot_SF"/>
</dbReference>
<dbReference type="STRING" id="75743.A0A401NMP6"/>
<dbReference type="GO" id="GO:0005761">
    <property type="term" value="C:mitochondrial ribosome"/>
    <property type="evidence" value="ECO:0007669"/>
    <property type="project" value="InterPro"/>
</dbReference>
<feature type="compositionally biased region" description="Polar residues" evidence="1">
    <location>
        <begin position="93"/>
        <end position="104"/>
    </location>
</feature>
<reference evidence="2 3" key="1">
    <citation type="journal article" date="2018" name="Nat. Ecol. Evol.">
        <title>Shark genomes provide insights into elasmobranch evolution and the origin of vertebrates.</title>
        <authorList>
            <person name="Hara Y"/>
            <person name="Yamaguchi K"/>
            <person name="Onimaru K"/>
            <person name="Kadota M"/>
            <person name="Koyanagi M"/>
            <person name="Keeley SD"/>
            <person name="Tatsumi K"/>
            <person name="Tanaka K"/>
            <person name="Motone F"/>
            <person name="Kageyama Y"/>
            <person name="Nozu R"/>
            <person name="Adachi N"/>
            <person name="Nishimura O"/>
            <person name="Nakagawa R"/>
            <person name="Tanegashima C"/>
            <person name="Kiyatake I"/>
            <person name="Matsumoto R"/>
            <person name="Murakumo K"/>
            <person name="Nishida K"/>
            <person name="Terakita A"/>
            <person name="Kuratani S"/>
            <person name="Sato K"/>
            <person name="Hyodo S Kuraku.S."/>
        </authorList>
    </citation>
    <scope>NUCLEOTIDE SEQUENCE [LARGE SCALE GENOMIC DNA]</scope>
</reference>
<proteinExistence type="predicted"/>
<protein>
    <recommendedName>
        <fullName evidence="4">CHCH domain-containing protein</fullName>
    </recommendedName>
</protein>
<dbReference type="Proteomes" id="UP000288216">
    <property type="component" value="Unassembled WGS sequence"/>
</dbReference>
<gene>
    <name evidence="2" type="ORF">scyTo_0004208</name>
</gene>
<dbReference type="PANTHER" id="PTHR31278">
    <property type="entry name" value="CHCHD1"/>
    <property type="match status" value="1"/>
</dbReference>
<evidence type="ECO:0000256" key="1">
    <source>
        <dbReference type="SAM" id="MobiDB-lite"/>
    </source>
</evidence>
<keyword evidence="3" id="KW-1185">Reference proteome</keyword>
<dbReference type="InterPro" id="IPR033620">
    <property type="entry name" value="Ribosomal_mS37_met"/>
</dbReference>
<evidence type="ECO:0000313" key="2">
    <source>
        <dbReference type="EMBL" id="GCB62161.1"/>
    </source>
</evidence>
<dbReference type="OrthoDB" id="5825849at2759"/>
<dbReference type="EMBL" id="BFAA01001230">
    <property type="protein sequence ID" value="GCB62161.1"/>
    <property type="molecule type" value="Genomic_DNA"/>
</dbReference>
<organism evidence="2 3">
    <name type="scientific">Scyliorhinus torazame</name>
    <name type="common">Cloudy catshark</name>
    <name type="synonym">Catulus torazame</name>
    <dbReference type="NCBI Taxonomy" id="75743"/>
    <lineage>
        <taxon>Eukaryota</taxon>
        <taxon>Metazoa</taxon>
        <taxon>Chordata</taxon>
        <taxon>Craniata</taxon>
        <taxon>Vertebrata</taxon>
        <taxon>Chondrichthyes</taxon>
        <taxon>Elasmobranchii</taxon>
        <taxon>Galeomorphii</taxon>
        <taxon>Galeoidea</taxon>
        <taxon>Carcharhiniformes</taxon>
        <taxon>Scyliorhinidae</taxon>
        <taxon>Scyliorhinus</taxon>
    </lineage>
</organism>
<accession>A0A401NMP6</accession>
<name>A0A401NMP6_SCYTO</name>
<dbReference type="GO" id="GO:0003723">
    <property type="term" value="F:RNA binding"/>
    <property type="evidence" value="ECO:0007669"/>
    <property type="project" value="TreeGrafter"/>
</dbReference>
<feature type="non-terminal residue" evidence="2">
    <location>
        <position position="1"/>
    </location>
</feature>
<dbReference type="SUPFAM" id="SSF47072">
    <property type="entry name" value="Cysteine alpha-hairpin motif"/>
    <property type="match status" value="1"/>
</dbReference>
<dbReference type="GO" id="GO:0005654">
    <property type="term" value="C:nucleoplasm"/>
    <property type="evidence" value="ECO:0007669"/>
    <property type="project" value="TreeGrafter"/>
</dbReference>
<dbReference type="PANTHER" id="PTHR31278:SF2">
    <property type="entry name" value="SMALL RIBOSOMAL SUBUNIT PROTEIN MS37"/>
    <property type="match status" value="1"/>
</dbReference>
<dbReference type="AlphaFoldDB" id="A0A401NMP6"/>
<evidence type="ECO:0000313" key="3">
    <source>
        <dbReference type="Proteomes" id="UP000288216"/>
    </source>
</evidence>
<sequence length="119" mass="13187">AMSGGGVQARVAWLVSRQHGRPVLRPNKALALADRVANKKSRLGEATCITEMSVMMACWKQNEFSERACAQEIQSFYTCTAKAEAERKARSDSVGQTSTLTPKQATKLLQRYPNKRQVT</sequence>
<dbReference type="OMA" id="CVTEMSM"/>